<gene>
    <name evidence="5" type="ORF">DWV35_17225</name>
    <name evidence="4" type="ORF">F3D71_05745</name>
    <name evidence="3" type="ORF">F3F51_28610</name>
</gene>
<evidence type="ECO:0000313" key="8">
    <source>
        <dbReference type="Proteomes" id="UP000460135"/>
    </source>
</evidence>
<reference evidence="7 8" key="2">
    <citation type="journal article" date="2019" name="Nat. Med.">
        <title>A library of human gut bacterial isolates paired with longitudinal multiomics data enables mechanistic microbiome research.</title>
        <authorList>
            <person name="Poyet M."/>
            <person name="Groussin M."/>
            <person name="Gibbons S.M."/>
            <person name="Avila-Pacheco J."/>
            <person name="Jiang X."/>
            <person name="Kearney S.M."/>
            <person name="Perrotta A.R."/>
            <person name="Berdy B."/>
            <person name="Zhao S."/>
            <person name="Lieberman T.D."/>
            <person name="Swanson P.K."/>
            <person name="Smith M."/>
            <person name="Roesemann S."/>
            <person name="Alexander J.E."/>
            <person name="Rich S.A."/>
            <person name="Livny J."/>
            <person name="Vlamakis H."/>
            <person name="Clish C."/>
            <person name="Bullock K."/>
            <person name="Deik A."/>
            <person name="Scott J."/>
            <person name="Pierce K.A."/>
            <person name="Xavier R.J."/>
            <person name="Alm E.J."/>
        </authorList>
    </citation>
    <scope>NUCLEOTIDE SEQUENCE [LARGE SCALE GENOMIC DNA]</scope>
    <source>
        <strain evidence="4 7">BIOML-A163</strain>
        <strain evidence="3 8">BIOML-A183</strain>
    </source>
</reference>
<evidence type="ECO:0000313" key="3">
    <source>
        <dbReference type="EMBL" id="KAA3796962.1"/>
    </source>
</evidence>
<feature type="signal peptide" evidence="1">
    <location>
        <begin position="1"/>
        <end position="22"/>
    </location>
</feature>
<evidence type="ECO:0000313" key="6">
    <source>
        <dbReference type="Proteomes" id="UP000286031"/>
    </source>
</evidence>
<protein>
    <recommendedName>
        <fullName evidence="2">Lipocalin-like domain-containing protein</fullName>
    </recommendedName>
</protein>
<dbReference type="EMBL" id="VWLX01000039">
    <property type="protein sequence ID" value="KAA3796962.1"/>
    <property type="molecule type" value="Genomic_DNA"/>
</dbReference>
<dbReference type="InterPro" id="IPR024311">
    <property type="entry name" value="Lipocalin-like"/>
</dbReference>
<proteinExistence type="predicted"/>
<reference evidence="5 6" key="1">
    <citation type="submission" date="2018-08" db="EMBL/GenBank/DDBJ databases">
        <title>A genome reference for cultivated species of the human gut microbiota.</title>
        <authorList>
            <person name="Zou Y."/>
            <person name="Xue W."/>
            <person name="Luo G."/>
        </authorList>
    </citation>
    <scope>NUCLEOTIDE SEQUENCE [LARGE SCALE GENOMIC DNA]</scope>
    <source>
        <strain evidence="5 6">AF04-46</strain>
    </source>
</reference>
<evidence type="ECO:0000313" key="5">
    <source>
        <dbReference type="EMBL" id="RGX07926.1"/>
    </source>
</evidence>
<sequence length="128" mass="14594">MKKFLSMTLLLTAMFLTFSACSSDDDETNYPDITGSWSEISETPGEYISSYMEVMWTFNSDNTATQRVILKFNNVTSRDTSTNFTYEYKGSTITLKNDKVTLDYEISISGNNMKLGNEKDGYFNLTKK</sequence>
<comment type="caution">
    <text evidence="5">The sequence shown here is derived from an EMBL/GenBank/DDBJ whole genome shotgun (WGS) entry which is preliminary data.</text>
</comment>
<dbReference type="Pfam" id="PF13648">
    <property type="entry name" value="Lipocalin_4"/>
    <property type="match status" value="1"/>
</dbReference>
<dbReference type="RefSeq" id="WP_008776013.1">
    <property type="nucleotide sequence ID" value="NZ_CAAKNR010000061.1"/>
</dbReference>
<dbReference type="Proteomes" id="UP000286031">
    <property type="component" value="Unassembled WGS sequence"/>
</dbReference>
<dbReference type="PROSITE" id="PS51257">
    <property type="entry name" value="PROKAR_LIPOPROTEIN"/>
    <property type="match status" value="1"/>
</dbReference>
<evidence type="ECO:0000313" key="4">
    <source>
        <dbReference type="EMBL" id="KAA3953460.1"/>
    </source>
</evidence>
<feature type="chain" id="PRO_5033416210" description="Lipocalin-like domain-containing protein" evidence="1">
    <location>
        <begin position="23"/>
        <end position="128"/>
    </location>
</feature>
<name>A0A413ELH0_BACOV</name>
<dbReference type="Proteomes" id="UP000323717">
    <property type="component" value="Unassembled WGS sequence"/>
</dbReference>
<evidence type="ECO:0000256" key="1">
    <source>
        <dbReference type="SAM" id="SignalP"/>
    </source>
</evidence>
<feature type="domain" description="Lipocalin-like" evidence="2">
    <location>
        <begin position="33"/>
        <end position="115"/>
    </location>
</feature>
<evidence type="ECO:0000313" key="7">
    <source>
        <dbReference type="Proteomes" id="UP000323717"/>
    </source>
</evidence>
<organism evidence="5 6">
    <name type="scientific">Bacteroides ovatus</name>
    <dbReference type="NCBI Taxonomy" id="28116"/>
    <lineage>
        <taxon>Bacteria</taxon>
        <taxon>Pseudomonadati</taxon>
        <taxon>Bacteroidota</taxon>
        <taxon>Bacteroidia</taxon>
        <taxon>Bacteroidales</taxon>
        <taxon>Bacteroidaceae</taxon>
        <taxon>Bacteroides</taxon>
    </lineage>
</organism>
<dbReference type="EMBL" id="VWLE01000048">
    <property type="protein sequence ID" value="KAA3953460.1"/>
    <property type="molecule type" value="Genomic_DNA"/>
</dbReference>
<dbReference type="AlphaFoldDB" id="A0A413ELH0"/>
<accession>A0A413ELH0</accession>
<keyword evidence="1" id="KW-0732">Signal</keyword>
<evidence type="ECO:0000259" key="2">
    <source>
        <dbReference type="Pfam" id="PF13648"/>
    </source>
</evidence>
<dbReference type="Proteomes" id="UP000460135">
    <property type="component" value="Unassembled WGS sequence"/>
</dbReference>
<dbReference type="EMBL" id="QSBI01000024">
    <property type="protein sequence ID" value="RGX07926.1"/>
    <property type="molecule type" value="Genomic_DNA"/>
</dbReference>